<dbReference type="Proteomes" id="UP001301012">
    <property type="component" value="Unassembled WGS sequence"/>
</dbReference>
<evidence type="ECO:0000256" key="3">
    <source>
        <dbReference type="ARBA" id="ARBA00022989"/>
    </source>
</evidence>
<comment type="caution">
    <text evidence="7">The sequence shown here is derived from an EMBL/GenBank/DDBJ whole genome shotgun (WGS) entry which is preliminary data.</text>
</comment>
<keyword evidence="3 5" id="KW-1133">Transmembrane helix</keyword>
<evidence type="ECO:0000259" key="6">
    <source>
        <dbReference type="Pfam" id="PF01699"/>
    </source>
</evidence>
<organism evidence="7 8">
    <name type="scientific">Romboutsia sedimentorum</name>
    <dbReference type="NCBI Taxonomy" id="1368474"/>
    <lineage>
        <taxon>Bacteria</taxon>
        <taxon>Bacillati</taxon>
        <taxon>Bacillota</taxon>
        <taxon>Clostridia</taxon>
        <taxon>Peptostreptococcales</taxon>
        <taxon>Peptostreptococcaceae</taxon>
        <taxon>Romboutsia</taxon>
    </lineage>
</organism>
<feature type="domain" description="Sodium/calcium exchanger membrane region" evidence="6">
    <location>
        <begin position="2"/>
        <end position="98"/>
    </location>
</feature>
<evidence type="ECO:0000256" key="5">
    <source>
        <dbReference type="SAM" id="Phobius"/>
    </source>
</evidence>
<comment type="subcellular location">
    <subcellularLocation>
        <location evidence="1">Membrane</location>
        <topology evidence="1">Multi-pass membrane protein</topology>
    </subcellularLocation>
</comment>
<keyword evidence="4 5" id="KW-0472">Membrane</keyword>
<reference evidence="7 8" key="1">
    <citation type="submission" date="2023-05" db="EMBL/GenBank/DDBJ databases">
        <title>Rombocin, a short stable natural nisin variant, displays selective antimicrobial activity against Listeria monocytogenes and employs dual mode of action to kill target bacterial strains.</title>
        <authorList>
            <person name="Wambui J."/>
            <person name="Stephan R."/>
            <person name="Kuipers O.P."/>
        </authorList>
    </citation>
    <scope>NUCLEOTIDE SEQUENCE [LARGE SCALE GENOMIC DNA]</scope>
    <source>
        <strain evidence="7 8">RC002</strain>
    </source>
</reference>
<evidence type="ECO:0000313" key="7">
    <source>
        <dbReference type="EMBL" id="MDK2563516.1"/>
    </source>
</evidence>
<proteinExistence type="predicted"/>
<feature type="transmembrane region" description="Helical" evidence="5">
    <location>
        <begin position="22"/>
        <end position="42"/>
    </location>
</feature>
<evidence type="ECO:0000256" key="1">
    <source>
        <dbReference type="ARBA" id="ARBA00004141"/>
    </source>
</evidence>
<dbReference type="Gene3D" id="1.20.1420.30">
    <property type="entry name" value="NCX, central ion-binding region"/>
    <property type="match status" value="1"/>
</dbReference>
<evidence type="ECO:0000313" key="8">
    <source>
        <dbReference type="Proteomes" id="UP001301012"/>
    </source>
</evidence>
<keyword evidence="8" id="KW-1185">Reference proteome</keyword>
<accession>A0ABT7E9C3</accession>
<dbReference type="InterPro" id="IPR044880">
    <property type="entry name" value="NCX_ion-bd_dom_sf"/>
</dbReference>
<dbReference type="InterPro" id="IPR004481">
    <property type="entry name" value="K/Na/Ca-exchanger"/>
</dbReference>
<name>A0ABT7E9C3_9FIRM</name>
<feature type="transmembrane region" description="Helical" evidence="5">
    <location>
        <begin position="54"/>
        <end position="72"/>
    </location>
</feature>
<evidence type="ECO:0000256" key="2">
    <source>
        <dbReference type="ARBA" id="ARBA00022692"/>
    </source>
</evidence>
<dbReference type="PANTHER" id="PTHR10846">
    <property type="entry name" value="SODIUM/POTASSIUM/CALCIUM EXCHANGER"/>
    <property type="match status" value="1"/>
</dbReference>
<gene>
    <name evidence="7" type="ORF">QOZ84_08135</name>
</gene>
<sequence>MGTSLPEFVTSIITSTKGECDIALGNVIGSNIFNILFILGISSFVSPMTIEPKLILDSIFMIIITILTYFFAVKEKDINKYESLTLIGIYLGYLTYLINT</sequence>
<dbReference type="PANTHER" id="PTHR10846:SF8">
    <property type="entry name" value="INNER MEMBRANE PROTEIN YRBG"/>
    <property type="match status" value="1"/>
</dbReference>
<dbReference type="EMBL" id="JASKYM010000002">
    <property type="protein sequence ID" value="MDK2563516.1"/>
    <property type="molecule type" value="Genomic_DNA"/>
</dbReference>
<keyword evidence="2 5" id="KW-0812">Transmembrane</keyword>
<protein>
    <recommendedName>
        <fullName evidence="6">Sodium/calcium exchanger membrane region domain-containing protein</fullName>
    </recommendedName>
</protein>
<dbReference type="Pfam" id="PF01699">
    <property type="entry name" value="Na_Ca_ex"/>
    <property type="match status" value="1"/>
</dbReference>
<evidence type="ECO:0000256" key="4">
    <source>
        <dbReference type="ARBA" id="ARBA00023136"/>
    </source>
</evidence>
<dbReference type="InterPro" id="IPR004837">
    <property type="entry name" value="NaCa_Exmemb"/>
</dbReference>